<evidence type="ECO:0000256" key="3">
    <source>
        <dbReference type="HAMAP-Rule" id="MF_00436"/>
    </source>
</evidence>
<organism evidence="5 6">
    <name type="scientific">Geovibrio thiophilus</name>
    <dbReference type="NCBI Taxonomy" id="139438"/>
    <lineage>
        <taxon>Bacteria</taxon>
        <taxon>Pseudomonadati</taxon>
        <taxon>Deferribacterota</taxon>
        <taxon>Deferribacteres</taxon>
        <taxon>Deferribacterales</taxon>
        <taxon>Geovibrionaceae</taxon>
        <taxon>Geovibrio</taxon>
    </lineage>
</organism>
<comment type="function">
    <text evidence="3">RNA chaperone that binds small regulatory RNA (sRNAs) and mRNAs to facilitate mRNA translational regulation in response to envelope stress, environmental stress and changes in metabolite concentrations. Also binds with high specificity to tRNAs.</text>
</comment>
<accession>A0A410JXU7</accession>
<comment type="subunit">
    <text evidence="3">Homohexamer.</text>
</comment>
<dbReference type="CDD" id="cd01716">
    <property type="entry name" value="Hfq"/>
    <property type="match status" value="1"/>
</dbReference>
<dbReference type="GO" id="GO:0005829">
    <property type="term" value="C:cytosol"/>
    <property type="evidence" value="ECO:0007669"/>
    <property type="project" value="TreeGrafter"/>
</dbReference>
<feature type="domain" description="Sm" evidence="4">
    <location>
        <begin position="9"/>
        <end position="68"/>
    </location>
</feature>
<evidence type="ECO:0000259" key="4">
    <source>
        <dbReference type="PROSITE" id="PS52002"/>
    </source>
</evidence>
<dbReference type="GO" id="GO:0003723">
    <property type="term" value="F:RNA binding"/>
    <property type="evidence" value="ECO:0007669"/>
    <property type="project" value="UniProtKB-UniRule"/>
</dbReference>
<dbReference type="GO" id="GO:0045974">
    <property type="term" value="P:regulation of translation, ncRNA-mediated"/>
    <property type="evidence" value="ECO:0007669"/>
    <property type="project" value="TreeGrafter"/>
</dbReference>
<dbReference type="EMBL" id="CP035108">
    <property type="protein sequence ID" value="QAR32888.1"/>
    <property type="molecule type" value="Genomic_DNA"/>
</dbReference>
<proteinExistence type="inferred from homology"/>
<protein>
    <recommendedName>
        <fullName evidence="3">RNA-binding protein Hfq</fullName>
    </recommendedName>
</protein>
<reference evidence="5 6" key="1">
    <citation type="submission" date="2019-01" db="EMBL/GenBank/DDBJ databases">
        <title>Geovibrio thiophilus DSM 11263, complete genome.</title>
        <authorList>
            <person name="Spring S."/>
            <person name="Bunk B."/>
            <person name="Sproer C."/>
        </authorList>
    </citation>
    <scope>NUCLEOTIDE SEQUENCE [LARGE SCALE GENOMIC DNA]</scope>
    <source>
        <strain evidence="5 6">DSM 11263</strain>
    </source>
</reference>
<dbReference type="GO" id="GO:0043487">
    <property type="term" value="P:regulation of RNA stability"/>
    <property type="evidence" value="ECO:0007669"/>
    <property type="project" value="TreeGrafter"/>
</dbReference>
<dbReference type="InterPro" id="IPR005001">
    <property type="entry name" value="Hfq"/>
</dbReference>
<dbReference type="OrthoDB" id="9799751at2"/>
<dbReference type="AlphaFoldDB" id="A0A410JXU7"/>
<dbReference type="NCBIfam" id="TIGR02383">
    <property type="entry name" value="Hfq"/>
    <property type="match status" value="1"/>
</dbReference>
<dbReference type="SUPFAM" id="SSF50182">
    <property type="entry name" value="Sm-like ribonucleoproteins"/>
    <property type="match status" value="1"/>
</dbReference>
<dbReference type="KEGG" id="gtl:EP073_05555"/>
<dbReference type="GO" id="GO:0006355">
    <property type="term" value="P:regulation of DNA-templated transcription"/>
    <property type="evidence" value="ECO:0007669"/>
    <property type="project" value="InterPro"/>
</dbReference>
<evidence type="ECO:0000256" key="1">
    <source>
        <dbReference type="ARBA" id="ARBA00022884"/>
    </source>
</evidence>
<dbReference type="Gene3D" id="2.30.30.100">
    <property type="match status" value="1"/>
</dbReference>
<comment type="similarity">
    <text evidence="3">Belongs to the Hfq family.</text>
</comment>
<evidence type="ECO:0000256" key="2">
    <source>
        <dbReference type="ARBA" id="ARBA00023016"/>
    </source>
</evidence>
<dbReference type="InterPro" id="IPR010920">
    <property type="entry name" value="LSM_dom_sf"/>
</dbReference>
<evidence type="ECO:0000313" key="6">
    <source>
        <dbReference type="Proteomes" id="UP000287502"/>
    </source>
</evidence>
<dbReference type="PROSITE" id="PS52002">
    <property type="entry name" value="SM"/>
    <property type="match status" value="1"/>
</dbReference>
<sequence length="74" mass="8547">MSKKVNIQDVFLNHIRKRRIAVTIYLVNGVKIEGLIKGFDNFVIILKDDSQKMIYKHAVSTIEPSEEIDEIEMA</sequence>
<evidence type="ECO:0000313" key="5">
    <source>
        <dbReference type="EMBL" id="QAR32888.1"/>
    </source>
</evidence>
<dbReference type="NCBIfam" id="NF001602">
    <property type="entry name" value="PRK00395.1"/>
    <property type="match status" value="1"/>
</dbReference>
<dbReference type="PANTHER" id="PTHR34772:SF1">
    <property type="entry name" value="RNA-BINDING PROTEIN HFQ"/>
    <property type="match status" value="1"/>
</dbReference>
<dbReference type="Pfam" id="PF17209">
    <property type="entry name" value="Hfq"/>
    <property type="match status" value="1"/>
</dbReference>
<keyword evidence="2 3" id="KW-0346">Stress response</keyword>
<dbReference type="HAMAP" id="MF_00436">
    <property type="entry name" value="Hfq"/>
    <property type="match status" value="1"/>
</dbReference>
<keyword evidence="1 3" id="KW-0694">RNA-binding</keyword>
<dbReference type="Proteomes" id="UP000287502">
    <property type="component" value="Chromosome"/>
</dbReference>
<name>A0A410JXU7_9BACT</name>
<gene>
    <name evidence="3" type="primary">hfq</name>
    <name evidence="5" type="ORF">EP073_05555</name>
</gene>
<keyword evidence="6" id="KW-1185">Reference proteome</keyword>
<dbReference type="PANTHER" id="PTHR34772">
    <property type="entry name" value="RNA-BINDING PROTEIN HFQ"/>
    <property type="match status" value="1"/>
</dbReference>
<dbReference type="InterPro" id="IPR047575">
    <property type="entry name" value="Sm"/>
</dbReference>